<dbReference type="PANTHER" id="PTHR30346:SF0">
    <property type="entry name" value="HCA OPERON TRANSCRIPTIONAL ACTIVATOR HCAR"/>
    <property type="match status" value="1"/>
</dbReference>
<evidence type="ECO:0000313" key="7">
    <source>
        <dbReference type="Proteomes" id="UP001428817"/>
    </source>
</evidence>
<organism evidence="6 7">
    <name type="scientific">Pseudonocardia eucalypti</name>
    <dbReference type="NCBI Taxonomy" id="648755"/>
    <lineage>
        <taxon>Bacteria</taxon>
        <taxon>Bacillati</taxon>
        <taxon>Actinomycetota</taxon>
        <taxon>Actinomycetes</taxon>
        <taxon>Pseudonocardiales</taxon>
        <taxon>Pseudonocardiaceae</taxon>
        <taxon>Pseudonocardia</taxon>
    </lineage>
</organism>
<evidence type="ECO:0000256" key="2">
    <source>
        <dbReference type="ARBA" id="ARBA00023015"/>
    </source>
</evidence>
<comment type="similarity">
    <text evidence="1">Belongs to the LysR transcriptional regulatory family.</text>
</comment>
<protein>
    <submittedName>
        <fullName evidence="6">LysR substrate-binding domain-containing protein</fullName>
    </submittedName>
</protein>
<keyword evidence="2" id="KW-0805">Transcription regulation</keyword>
<comment type="caution">
    <text evidence="6">The sequence shown here is derived from an EMBL/GenBank/DDBJ whole genome shotgun (WGS) entry which is preliminary data.</text>
</comment>
<dbReference type="PRINTS" id="PR00039">
    <property type="entry name" value="HTHLYSR"/>
</dbReference>
<name>A0ABP9QH88_9PSEU</name>
<dbReference type="InterPro" id="IPR036388">
    <property type="entry name" value="WH-like_DNA-bd_sf"/>
</dbReference>
<dbReference type="PROSITE" id="PS50931">
    <property type="entry name" value="HTH_LYSR"/>
    <property type="match status" value="1"/>
</dbReference>
<evidence type="ECO:0000256" key="1">
    <source>
        <dbReference type="ARBA" id="ARBA00009437"/>
    </source>
</evidence>
<dbReference type="SUPFAM" id="SSF53850">
    <property type="entry name" value="Periplasmic binding protein-like II"/>
    <property type="match status" value="1"/>
</dbReference>
<dbReference type="SUPFAM" id="SSF46785">
    <property type="entry name" value="Winged helix' DNA-binding domain"/>
    <property type="match status" value="1"/>
</dbReference>
<dbReference type="InterPro" id="IPR036390">
    <property type="entry name" value="WH_DNA-bd_sf"/>
</dbReference>
<keyword evidence="7" id="KW-1185">Reference proteome</keyword>
<reference evidence="7" key="1">
    <citation type="journal article" date="2019" name="Int. J. Syst. Evol. Microbiol.">
        <title>The Global Catalogue of Microorganisms (GCM) 10K type strain sequencing project: providing services to taxonomists for standard genome sequencing and annotation.</title>
        <authorList>
            <consortium name="The Broad Institute Genomics Platform"/>
            <consortium name="The Broad Institute Genome Sequencing Center for Infectious Disease"/>
            <person name="Wu L."/>
            <person name="Ma J."/>
        </authorList>
    </citation>
    <scope>NUCLEOTIDE SEQUENCE [LARGE SCALE GENOMIC DNA]</scope>
    <source>
        <strain evidence="7">JCM 18303</strain>
    </source>
</reference>
<feature type="domain" description="HTH lysR-type" evidence="5">
    <location>
        <begin position="5"/>
        <end position="62"/>
    </location>
</feature>
<dbReference type="InterPro" id="IPR005119">
    <property type="entry name" value="LysR_subst-bd"/>
</dbReference>
<dbReference type="RefSeq" id="WP_345703063.1">
    <property type="nucleotide sequence ID" value="NZ_BAABJP010000024.1"/>
</dbReference>
<dbReference type="Pfam" id="PF00126">
    <property type="entry name" value="HTH_1"/>
    <property type="match status" value="1"/>
</dbReference>
<dbReference type="Gene3D" id="3.40.190.10">
    <property type="entry name" value="Periplasmic binding protein-like II"/>
    <property type="match status" value="2"/>
</dbReference>
<keyword evidence="4" id="KW-0804">Transcription</keyword>
<evidence type="ECO:0000313" key="6">
    <source>
        <dbReference type="EMBL" id="GAA5161802.1"/>
    </source>
</evidence>
<dbReference type="Proteomes" id="UP001428817">
    <property type="component" value="Unassembled WGS sequence"/>
</dbReference>
<dbReference type="Gene3D" id="1.10.10.10">
    <property type="entry name" value="Winged helix-like DNA-binding domain superfamily/Winged helix DNA-binding domain"/>
    <property type="match status" value="1"/>
</dbReference>
<gene>
    <name evidence="6" type="ORF">GCM10023321_46590</name>
</gene>
<sequence length="298" mass="32257">MEPEIELRHFRYVLAVAEEGTFTGAAVRLGMTQPALSRAIRAVETMLGTQLFVRDRHGATLTDAGRALRDDARAVDDAARAAVSRATGRRRDTRRPRVTARACDIDTLETLVGSYNATHRDRAPARAAVVDGRVQVEEVRTGMTDVTLVRSPMDFGGLDSDLFRADPRVALLPEAHPLASRRVIERAELDGETIPTWSGDTPAQTAYWTGSDLAPHAWKPGPSVTDAAQYVAGIRLGGAIGFVPESLLPELVLRGISVVQVAGLSASELRVVWAASATSLEIASFVRHATRRRRCLSS</sequence>
<dbReference type="InterPro" id="IPR000847">
    <property type="entry name" value="LysR_HTH_N"/>
</dbReference>
<dbReference type="Pfam" id="PF03466">
    <property type="entry name" value="LysR_substrate"/>
    <property type="match status" value="1"/>
</dbReference>
<evidence type="ECO:0000259" key="5">
    <source>
        <dbReference type="PROSITE" id="PS50931"/>
    </source>
</evidence>
<dbReference type="EMBL" id="BAABJP010000024">
    <property type="protein sequence ID" value="GAA5161802.1"/>
    <property type="molecule type" value="Genomic_DNA"/>
</dbReference>
<proteinExistence type="inferred from homology"/>
<evidence type="ECO:0000256" key="3">
    <source>
        <dbReference type="ARBA" id="ARBA00023125"/>
    </source>
</evidence>
<keyword evidence="3" id="KW-0238">DNA-binding</keyword>
<accession>A0ABP9QH88</accession>
<evidence type="ECO:0000256" key="4">
    <source>
        <dbReference type="ARBA" id="ARBA00023163"/>
    </source>
</evidence>
<dbReference type="PANTHER" id="PTHR30346">
    <property type="entry name" value="TRANSCRIPTIONAL DUAL REGULATOR HCAR-RELATED"/>
    <property type="match status" value="1"/>
</dbReference>